<dbReference type="EMBL" id="ML121553">
    <property type="protein sequence ID" value="RPB22259.1"/>
    <property type="molecule type" value="Genomic_DNA"/>
</dbReference>
<comment type="function">
    <text evidence="3">Component of the SWR1 complex which mediates the ATP-dependent exchange of histone H2A for an H2A variant leading to transcriptional regulation of selected genes by chromatin remodeling. Component of the NuA4 histone acetyltransferase complex which is involved in transcriptional activation of selected genes principally by acetylation of nucleosomal histones H4 and H2A. The NuA4 complex is also involved in DNA repair. Yaf9 may also be required for viability in conditions in which the structural integrity of the spindle is compromised.</text>
</comment>
<dbReference type="FunCoup" id="A0A3N4LLB6">
    <property type="interactions" value="686"/>
</dbReference>
<keyword evidence="3" id="KW-0156">Chromatin regulator</keyword>
<comment type="subunit">
    <text evidence="3">Component of the SWR1 chromatin-remodeling complex and of the NuA4 histone acetyltransferase complex.</text>
</comment>
<keyword evidence="3" id="KW-0175">Coiled coil</keyword>
<gene>
    <name evidence="3" type="primary">YAF9</name>
    <name evidence="6" type="ORF">L211DRAFT_839894</name>
</gene>
<keyword evidence="3" id="KW-0234">DNA repair</keyword>
<protein>
    <recommendedName>
        <fullName evidence="3">Protein AF-9 homolog</fullName>
    </recommendedName>
</protein>
<proteinExistence type="inferred from homology"/>
<keyword evidence="3" id="KW-0805">Transcription regulation</keyword>
<accession>A0A3N4LLB6</accession>
<evidence type="ECO:0000259" key="5">
    <source>
        <dbReference type="PROSITE" id="PS51037"/>
    </source>
</evidence>
<keyword evidence="7" id="KW-1185">Reference proteome</keyword>
<dbReference type="GO" id="GO:0005737">
    <property type="term" value="C:cytoplasm"/>
    <property type="evidence" value="ECO:0007669"/>
    <property type="project" value="UniProtKB-SubCell"/>
</dbReference>
<dbReference type="Proteomes" id="UP000267821">
    <property type="component" value="Unassembled WGS sequence"/>
</dbReference>
<evidence type="ECO:0000313" key="6">
    <source>
        <dbReference type="EMBL" id="RPB22259.1"/>
    </source>
</evidence>
<evidence type="ECO:0000313" key="7">
    <source>
        <dbReference type="Proteomes" id="UP000267821"/>
    </source>
</evidence>
<dbReference type="InterPro" id="IPR005033">
    <property type="entry name" value="YEATS"/>
</dbReference>
<reference evidence="6 7" key="1">
    <citation type="journal article" date="2018" name="Nat. Ecol. Evol.">
        <title>Pezizomycetes genomes reveal the molecular basis of ectomycorrhizal truffle lifestyle.</title>
        <authorList>
            <person name="Murat C."/>
            <person name="Payen T."/>
            <person name="Noel B."/>
            <person name="Kuo A."/>
            <person name="Morin E."/>
            <person name="Chen J."/>
            <person name="Kohler A."/>
            <person name="Krizsan K."/>
            <person name="Balestrini R."/>
            <person name="Da Silva C."/>
            <person name="Montanini B."/>
            <person name="Hainaut M."/>
            <person name="Levati E."/>
            <person name="Barry K.W."/>
            <person name="Belfiori B."/>
            <person name="Cichocki N."/>
            <person name="Clum A."/>
            <person name="Dockter R.B."/>
            <person name="Fauchery L."/>
            <person name="Guy J."/>
            <person name="Iotti M."/>
            <person name="Le Tacon F."/>
            <person name="Lindquist E.A."/>
            <person name="Lipzen A."/>
            <person name="Malagnac F."/>
            <person name="Mello A."/>
            <person name="Molinier V."/>
            <person name="Miyauchi S."/>
            <person name="Poulain J."/>
            <person name="Riccioni C."/>
            <person name="Rubini A."/>
            <person name="Sitrit Y."/>
            <person name="Splivallo R."/>
            <person name="Traeger S."/>
            <person name="Wang M."/>
            <person name="Zifcakova L."/>
            <person name="Wipf D."/>
            <person name="Zambonelli A."/>
            <person name="Paolocci F."/>
            <person name="Nowrousian M."/>
            <person name="Ottonello S."/>
            <person name="Baldrian P."/>
            <person name="Spatafora J.W."/>
            <person name="Henrissat B."/>
            <person name="Nagy L.G."/>
            <person name="Aury J.M."/>
            <person name="Wincker P."/>
            <person name="Grigoriev I.V."/>
            <person name="Bonfante P."/>
            <person name="Martin F.M."/>
        </authorList>
    </citation>
    <scope>NUCLEOTIDE SEQUENCE [LARGE SCALE GENOMIC DNA]</scope>
    <source>
        <strain evidence="6 7">ATCC MYA-4762</strain>
    </source>
</reference>
<evidence type="ECO:0000256" key="3">
    <source>
        <dbReference type="RuleBase" id="RU367117"/>
    </source>
</evidence>
<sequence>MPAASSTKRVKVPKVSHQDELRVRGTSIYRPIIYGSIATPFKPDNRPSTLPPDHTHKWTVMVKGPRDSDITHFVKKVQFKLHETYVNPVRTIESPPFQVTETGWGEFEIHIKIYFVNEAAEKPCSIFHFLTLHPYGPDAEEHRALYKPVISMNYDELSFPEPTEAMFNILTTKGGALLPNNKGSEMDPFSREVEQQELDRLGLKIAEVQKVLEEKRAKIEEKEREIKEIKELRARKEAEREKAKKEEEEEEEE</sequence>
<dbReference type="Gene3D" id="2.60.40.1970">
    <property type="entry name" value="YEATS domain"/>
    <property type="match status" value="1"/>
</dbReference>
<comment type="similarity">
    <text evidence="3">Belongs to the YAF9 family.</text>
</comment>
<comment type="domain">
    <text evidence="3">The coiled-coil domain is required for assembly into the NuA4 complex.</text>
</comment>
<evidence type="ECO:0000256" key="2">
    <source>
        <dbReference type="PROSITE-ProRule" id="PRU00376"/>
    </source>
</evidence>
<dbReference type="GO" id="GO:0006325">
    <property type="term" value="P:chromatin organization"/>
    <property type="evidence" value="ECO:0007669"/>
    <property type="project" value="UniProtKB-KW"/>
</dbReference>
<dbReference type="PROSITE" id="PS51037">
    <property type="entry name" value="YEATS"/>
    <property type="match status" value="1"/>
</dbReference>
<dbReference type="Pfam" id="PF03366">
    <property type="entry name" value="YEATS"/>
    <property type="match status" value="1"/>
</dbReference>
<dbReference type="OrthoDB" id="16041at2759"/>
<feature type="region of interest" description="Disordered" evidence="4">
    <location>
        <begin position="228"/>
        <end position="253"/>
    </location>
</feature>
<name>A0A3N4LLB6_9PEZI</name>
<feature type="compositionally biased region" description="Basic and acidic residues" evidence="4">
    <location>
        <begin position="228"/>
        <end position="246"/>
    </location>
</feature>
<dbReference type="STRING" id="1051890.A0A3N4LLB6"/>
<keyword evidence="1 2" id="KW-0539">Nucleus</keyword>
<evidence type="ECO:0000256" key="1">
    <source>
        <dbReference type="ARBA" id="ARBA00023242"/>
    </source>
</evidence>
<dbReference type="AlphaFoldDB" id="A0A3N4LLB6"/>
<dbReference type="InterPro" id="IPR038704">
    <property type="entry name" value="YEAST_sf"/>
</dbReference>
<comment type="subcellular location">
    <subcellularLocation>
        <location evidence="3">Nucleus</location>
    </subcellularLocation>
    <subcellularLocation>
        <location evidence="3">Cytoplasm</location>
    </subcellularLocation>
</comment>
<feature type="domain" description="YEATS" evidence="5">
    <location>
        <begin position="22"/>
        <end position="173"/>
    </location>
</feature>
<evidence type="ECO:0000256" key="4">
    <source>
        <dbReference type="SAM" id="MobiDB-lite"/>
    </source>
</evidence>
<dbReference type="GO" id="GO:0000812">
    <property type="term" value="C:Swr1 complex"/>
    <property type="evidence" value="ECO:0007669"/>
    <property type="project" value="UniProtKB-UniRule"/>
</dbReference>
<dbReference type="CDD" id="cd16908">
    <property type="entry name" value="YEATS_Yaf9_like"/>
    <property type="match status" value="1"/>
</dbReference>
<dbReference type="GO" id="GO:0006281">
    <property type="term" value="P:DNA repair"/>
    <property type="evidence" value="ECO:0007669"/>
    <property type="project" value="UniProtKB-UniRule"/>
</dbReference>
<dbReference type="GO" id="GO:0006355">
    <property type="term" value="P:regulation of DNA-templated transcription"/>
    <property type="evidence" value="ECO:0007669"/>
    <property type="project" value="InterPro"/>
</dbReference>
<dbReference type="InterPro" id="IPR055129">
    <property type="entry name" value="YEATS_dom"/>
</dbReference>
<keyword evidence="3" id="KW-0963">Cytoplasm</keyword>
<keyword evidence="3" id="KW-0804">Transcription</keyword>
<keyword evidence="3" id="KW-0227">DNA damage</keyword>
<dbReference type="InParanoid" id="A0A3N4LLB6"/>
<keyword evidence="3" id="KW-0010">Activator</keyword>
<dbReference type="PANTHER" id="PTHR23195">
    <property type="entry name" value="YEATS DOMAIN"/>
    <property type="match status" value="1"/>
</dbReference>
<organism evidence="6 7">
    <name type="scientific">Terfezia boudieri ATCC MYA-4762</name>
    <dbReference type="NCBI Taxonomy" id="1051890"/>
    <lineage>
        <taxon>Eukaryota</taxon>
        <taxon>Fungi</taxon>
        <taxon>Dikarya</taxon>
        <taxon>Ascomycota</taxon>
        <taxon>Pezizomycotina</taxon>
        <taxon>Pezizomycetes</taxon>
        <taxon>Pezizales</taxon>
        <taxon>Pezizaceae</taxon>
        <taxon>Terfezia</taxon>
    </lineage>
</organism>